<sequence>MERASEVKRPTDITPIPTYQDVVSDPAGHENASLGLFDAFFMRPDEDGVLQEYSLSGKDRHDPSQRSGVLGEGGISFVARLSQLGIAPSLKISFTMISGEPDEKTARKPWSQLSSITWYFGLIEGPNGEFVRGIRPRSFEMGDYIKEPSSERQYRPVTFDSQFAVCEDITPRRPTQLSKLQEAAYQYVVELAKTPGPIHLHLYSMQQVLSKKPGRVLTDSRDKARGVEK</sequence>
<evidence type="ECO:0000313" key="3">
    <source>
        <dbReference type="Proteomes" id="UP001271007"/>
    </source>
</evidence>
<evidence type="ECO:0000313" key="2">
    <source>
        <dbReference type="EMBL" id="KAK3054001.1"/>
    </source>
</evidence>
<gene>
    <name evidence="2" type="ORF">LTR09_004777</name>
</gene>
<feature type="region of interest" description="Disordered" evidence="1">
    <location>
        <begin position="1"/>
        <end position="25"/>
    </location>
</feature>
<proteinExistence type="predicted"/>
<keyword evidence="3" id="KW-1185">Reference proteome</keyword>
<dbReference type="Proteomes" id="UP001271007">
    <property type="component" value="Unassembled WGS sequence"/>
</dbReference>
<comment type="caution">
    <text evidence="2">The sequence shown here is derived from an EMBL/GenBank/DDBJ whole genome shotgun (WGS) entry which is preliminary data.</text>
</comment>
<dbReference type="EMBL" id="JAWDJX010000013">
    <property type="protein sequence ID" value="KAK3054001.1"/>
    <property type="molecule type" value="Genomic_DNA"/>
</dbReference>
<reference evidence="2" key="1">
    <citation type="submission" date="2023-04" db="EMBL/GenBank/DDBJ databases">
        <title>Black Yeasts Isolated from many extreme environments.</title>
        <authorList>
            <person name="Coleine C."/>
            <person name="Stajich J.E."/>
            <person name="Selbmann L."/>
        </authorList>
    </citation>
    <scope>NUCLEOTIDE SEQUENCE</scope>
    <source>
        <strain evidence="2">CCFEE 5312</strain>
    </source>
</reference>
<name>A0AAJ0DNS4_9PEZI</name>
<organism evidence="2 3">
    <name type="scientific">Extremus antarcticus</name>
    <dbReference type="NCBI Taxonomy" id="702011"/>
    <lineage>
        <taxon>Eukaryota</taxon>
        <taxon>Fungi</taxon>
        <taxon>Dikarya</taxon>
        <taxon>Ascomycota</taxon>
        <taxon>Pezizomycotina</taxon>
        <taxon>Dothideomycetes</taxon>
        <taxon>Dothideomycetidae</taxon>
        <taxon>Mycosphaerellales</taxon>
        <taxon>Extremaceae</taxon>
        <taxon>Extremus</taxon>
    </lineage>
</organism>
<dbReference type="AlphaFoldDB" id="A0AAJ0DNS4"/>
<evidence type="ECO:0000256" key="1">
    <source>
        <dbReference type="SAM" id="MobiDB-lite"/>
    </source>
</evidence>
<accession>A0AAJ0DNS4</accession>
<feature type="compositionally biased region" description="Basic and acidic residues" evidence="1">
    <location>
        <begin position="1"/>
        <end position="11"/>
    </location>
</feature>
<protein>
    <submittedName>
        <fullName evidence="2">Uncharacterized protein</fullName>
    </submittedName>
</protein>